<evidence type="ECO:0000313" key="2">
    <source>
        <dbReference type="Proteomes" id="UP000517916"/>
    </source>
</evidence>
<protein>
    <submittedName>
        <fullName evidence="1">Phage baseplate assembly protein</fullName>
    </submittedName>
</protein>
<dbReference type="EMBL" id="JACJID010000001">
    <property type="protein sequence ID" value="MBA8922974.1"/>
    <property type="molecule type" value="Genomic_DNA"/>
</dbReference>
<keyword evidence="2" id="KW-1185">Reference proteome</keyword>
<evidence type="ECO:0000313" key="1">
    <source>
        <dbReference type="EMBL" id="MBA8922974.1"/>
    </source>
</evidence>
<name>A0ABR6B8Q9_9PSEU</name>
<comment type="caution">
    <text evidence="1">The sequence shown here is derived from an EMBL/GenBank/DDBJ whole genome shotgun (WGS) entry which is preliminary data.</text>
</comment>
<dbReference type="InterPro" id="IPR011749">
    <property type="entry name" value="CHP02243"/>
</dbReference>
<organism evidence="1 2">
    <name type="scientific">Kutzneria viridogrisea</name>
    <dbReference type="NCBI Taxonomy" id="47990"/>
    <lineage>
        <taxon>Bacteria</taxon>
        <taxon>Bacillati</taxon>
        <taxon>Actinomycetota</taxon>
        <taxon>Actinomycetes</taxon>
        <taxon>Pseudonocardiales</taxon>
        <taxon>Pseudonocardiaceae</taxon>
        <taxon>Kutzneria</taxon>
    </lineage>
</organism>
<gene>
    <name evidence="1" type="ORF">BC739_000171</name>
</gene>
<dbReference type="RefSeq" id="WP_182835964.1">
    <property type="nucleotide sequence ID" value="NZ_BAAABQ010000010.1"/>
</dbReference>
<dbReference type="NCBIfam" id="TIGR02243">
    <property type="entry name" value="putative baseplate assembly protein"/>
    <property type="match status" value="1"/>
</dbReference>
<proteinExistence type="predicted"/>
<reference evidence="1 2" key="1">
    <citation type="submission" date="2020-08" db="EMBL/GenBank/DDBJ databases">
        <title>Genomic Encyclopedia of Archaeal and Bacterial Type Strains, Phase II (KMG-II): from individual species to whole genera.</title>
        <authorList>
            <person name="Goeker M."/>
        </authorList>
    </citation>
    <scope>NUCLEOTIDE SEQUENCE [LARGE SCALE GENOMIC DNA]</scope>
    <source>
        <strain evidence="1 2">DSM 43850</strain>
    </source>
</reference>
<accession>A0ABR6B8Q9</accession>
<sequence>MALTGPILDDRTYQQLREELVRRIPVYAPEWTDHNESDPGIALLELFAYLGESLLYRFNQIPDTTKIEFLRLLGVRPRPARPARVLLTASTELPQGVQVLRDSVAQAGAVAFQTEDEVYAWPLDVLAAGKGKLPAARTAAEAERRAVASAMAGLGPNDAHEHYRTVLAPADPMDAEAVPLTVSGTWDNTLWIALLRKKATDPQQLAGRTLFLGLAFDETVPADFALQDLDGHGQDYRSTGLGIEAPPMIWQLWAGSDRDRKSYYTTVEVLGDSTGGLVSTGVVKLGLPKQLPVFDPARTNPQGDPGCPPVLIDEKQAALVVGWLRVARPATSGDSIRPVRWTGVNAVSAVQSRTAAAELLGTGTGDPDQDHPLTQRPVLTGTARVQVEEADGWRDWTEVEDFVASAPDDRHYTIDLTAGVVRFGAPRVPQPGQRIRVLSYRYGGGLVGNVPAGAIGQLGQVRAANPLPAVGGADAVSLAEALDAIPAELHRRDRAVVAQDFRDLACEVTGVVRAEVLPLLHPDTPTVRAAGVVTVVVWPGEDLRTPDAPMPDRGLLRRVAAYLDQRRLLTTELYVVPPTYQRIVLAAGVRVRAGYQVDAVRRWVELILRQYLAPVPPYGPEGGGWPLGRTVRRAELEAVAVQVDGVEYLEDLTLGRVDAKGVITEADTVELARWEVPRLVEITVVQGKPLRLGEKYTPPSSDLIVLPTLPEVC</sequence>
<dbReference type="Proteomes" id="UP000517916">
    <property type="component" value="Unassembled WGS sequence"/>
</dbReference>